<dbReference type="InParanoid" id="A0A3Q7FJL8"/>
<dbReference type="Pfam" id="PF10536">
    <property type="entry name" value="PMD"/>
    <property type="match status" value="1"/>
</dbReference>
<protein>
    <recommendedName>
        <fullName evidence="1">Aminotransferase-like plant mobile domain-containing protein</fullName>
    </recommendedName>
</protein>
<proteinExistence type="predicted"/>
<evidence type="ECO:0000313" key="3">
    <source>
        <dbReference type="Proteomes" id="UP000004994"/>
    </source>
</evidence>
<evidence type="ECO:0000313" key="2">
    <source>
        <dbReference type="EnsemblPlants" id="Solyc03g078535.1.1"/>
    </source>
</evidence>
<evidence type="ECO:0000259" key="1">
    <source>
        <dbReference type="Pfam" id="PF10536"/>
    </source>
</evidence>
<dbReference type="PANTHER" id="PTHR46033">
    <property type="entry name" value="PROTEIN MAIN-LIKE 2"/>
    <property type="match status" value="1"/>
</dbReference>
<dbReference type="InterPro" id="IPR019557">
    <property type="entry name" value="AminoTfrase-like_pln_mobile"/>
</dbReference>
<accession>A0A3Q7FJL8</accession>
<organism evidence="2">
    <name type="scientific">Solanum lycopersicum</name>
    <name type="common">Tomato</name>
    <name type="synonym">Lycopersicon esculentum</name>
    <dbReference type="NCBI Taxonomy" id="4081"/>
    <lineage>
        <taxon>Eukaryota</taxon>
        <taxon>Viridiplantae</taxon>
        <taxon>Streptophyta</taxon>
        <taxon>Embryophyta</taxon>
        <taxon>Tracheophyta</taxon>
        <taxon>Spermatophyta</taxon>
        <taxon>Magnoliopsida</taxon>
        <taxon>eudicotyledons</taxon>
        <taxon>Gunneridae</taxon>
        <taxon>Pentapetalae</taxon>
        <taxon>asterids</taxon>
        <taxon>lamiids</taxon>
        <taxon>Solanales</taxon>
        <taxon>Solanaceae</taxon>
        <taxon>Solanoideae</taxon>
        <taxon>Solaneae</taxon>
        <taxon>Solanum</taxon>
        <taxon>Solanum subgen. Lycopersicon</taxon>
    </lineage>
</organism>
<reference evidence="2" key="2">
    <citation type="submission" date="2019-01" db="UniProtKB">
        <authorList>
            <consortium name="EnsemblPlants"/>
        </authorList>
    </citation>
    <scope>IDENTIFICATION</scope>
    <source>
        <strain evidence="2">cv. Heinz 1706</strain>
    </source>
</reference>
<keyword evidence="3" id="KW-1185">Reference proteome</keyword>
<dbReference type="EnsemblPlants" id="Solyc03g078535.1.1">
    <property type="protein sequence ID" value="Solyc03g078535.1.1"/>
    <property type="gene ID" value="Solyc03g078535.1"/>
</dbReference>
<dbReference type="Proteomes" id="UP000004994">
    <property type="component" value="Chromosome 3"/>
</dbReference>
<reference evidence="2" key="1">
    <citation type="journal article" date="2012" name="Nature">
        <title>The tomato genome sequence provides insights into fleshy fruit evolution.</title>
        <authorList>
            <consortium name="Tomato Genome Consortium"/>
        </authorList>
    </citation>
    <scope>NUCLEOTIDE SEQUENCE [LARGE SCALE GENOMIC DNA]</scope>
    <source>
        <strain evidence="2">cv. Heinz 1706</strain>
    </source>
</reference>
<dbReference type="PANTHER" id="PTHR46033:SF8">
    <property type="entry name" value="PROTEIN MAINTENANCE OF MERISTEMS-LIKE"/>
    <property type="match status" value="1"/>
</dbReference>
<feature type="domain" description="Aminotransferase-like plant mobile" evidence="1">
    <location>
        <begin position="8"/>
        <end position="155"/>
    </location>
</feature>
<sequence>MVMWWINISGDKSNNKINLDILIDMKNLDLMSTQAWGSAALSYLYNCLCRASMKKSNEVCGFLPLVQILAWERIIPLQLLRKPLRTNQLEASTALARKWTRRRNHQNEARTPYSEDVINGLPEWCRSGQHVWMAQVPLIYGIYSEWHMVDRVVRQMRLFTTYSWTVYPIFRISF</sequence>
<name>A0A3Q7FJL8_SOLLC</name>
<dbReference type="GO" id="GO:0010073">
    <property type="term" value="P:meristem maintenance"/>
    <property type="evidence" value="ECO:0007669"/>
    <property type="project" value="InterPro"/>
</dbReference>
<dbReference type="AlphaFoldDB" id="A0A3Q7FJL8"/>
<dbReference type="Gramene" id="Solyc03g078535.1.1">
    <property type="protein sequence ID" value="Solyc03g078535.1.1"/>
    <property type="gene ID" value="Solyc03g078535.1"/>
</dbReference>
<dbReference type="InterPro" id="IPR044824">
    <property type="entry name" value="MAIN-like"/>
</dbReference>